<organism evidence="1 2">
    <name type="scientific">Pseudomonas simiae</name>
    <dbReference type="NCBI Taxonomy" id="321846"/>
    <lineage>
        <taxon>Bacteria</taxon>
        <taxon>Pseudomonadati</taxon>
        <taxon>Pseudomonadota</taxon>
        <taxon>Gammaproteobacteria</taxon>
        <taxon>Pseudomonadales</taxon>
        <taxon>Pseudomonadaceae</taxon>
        <taxon>Pseudomonas</taxon>
    </lineage>
</organism>
<proteinExistence type="predicted"/>
<sequence>MKEKLNLACNIKLMEQDEKYRDIRNYIFFHSLSDAVWRNHQVLTSDLAELLDLTASTDTQTIFAKRTRVQNSLLNLLNAHKLFIDILKRHHEKNEKRRYRQLRLILGYYYDEDFNYRIFEVLRNYCQHFSSVPIDIFSDFEGVSYIFINKQELGKDAKAKNKIERELASPLHMELNSAVRDWLVVVTHIYGLVLDFFAYKSSLHVCDFLQQLETDVAKSRSEPLVAEVMKSVEIKIIKKRMLFPVLPDPEQLCRGILERIGSAEQRLRYESAKTIISDLRSSKNYARKRKGFGIDFESKGLDTLTLKQLNRWLNGEDPI</sequence>
<protein>
    <submittedName>
        <fullName evidence="1">Uncharacterized protein</fullName>
    </submittedName>
</protein>
<name>A0ABS9G3H8_9PSED</name>
<accession>A0ABS9G3H8</accession>
<dbReference type="EMBL" id="WKCM01000009">
    <property type="protein sequence ID" value="MCF5318160.1"/>
    <property type="molecule type" value="Genomic_DNA"/>
</dbReference>
<reference evidence="1 2" key="1">
    <citation type="submission" date="2019-11" db="EMBL/GenBank/DDBJ databases">
        <title>Epiphytic Pseudomonas syringae from cherry orchards.</title>
        <authorList>
            <person name="Hulin M.T."/>
        </authorList>
    </citation>
    <scope>NUCLEOTIDE SEQUENCE [LARGE SCALE GENOMIC DNA]</scope>
    <source>
        <strain evidence="1 2">PA-5-11C</strain>
    </source>
</reference>
<keyword evidence="2" id="KW-1185">Reference proteome</keyword>
<dbReference type="RefSeq" id="WP_042571822.1">
    <property type="nucleotide sequence ID" value="NZ_CP005975.1"/>
</dbReference>
<comment type="caution">
    <text evidence="1">The sequence shown here is derived from an EMBL/GenBank/DDBJ whole genome shotgun (WGS) entry which is preliminary data.</text>
</comment>
<dbReference type="Proteomes" id="UP000814078">
    <property type="component" value="Unassembled WGS sequence"/>
</dbReference>
<evidence type="ECO:0000313" key="2">
    <source>
        <dbReference type="Proteomes" id="UP000814078"/>
    </source>
</evidence>
<gene>
    <name evidence="1" type="ORF">GIW13_07665</name>
</gene>
<evidence type="ECO:0000313" key="1">
    <source>
        <dbReference type="EMBL" id="MCF5318160.1"/>
    </source>
</evidence>